<sequence>TAGLSAPSADFYLGAAQELALNGSAGARRPGLIGSIGTESARARSYQGEQFPLASARRHRHGHRRHFRWAGCVSWRVLGPSGRCAAGGISRRSSWSSSCSRCPGTSRETWIGGPLTFAEAATDPALDLQQLIDFSDLARQGQHEETTSGHCGSCGSWQLKFGNRSCSMQTALAVVDMARIIGLGGAVLHNLAQQLLDAAEAVVVAASMLRRRRSFQSTAKPPPPTAPRSSSSSDGRWRERERRRMRRSSLRRSSSRRVAGASAPLPPPDARPLAPALHRLSRSRRRRRRRLRLQLRASVAGRREVAETLPEQLRRRRAGGSLGFGARRRALAVAATAAPRQSLGGRSSSKRSSMRSHILYSSSSLGVQSSRIFVVLFRNSCRVFTSDRQWVVKLRRSASSRWLRRPDSPGCHARARVAFLISTGALMRDPGVTEHSLVYIACII</sequence>
<evidence type="ECO:0000256" key="1">
    <source>
        <dbReference type="SAM" id="MobiDB-lite"/>
    </source>
</evidence>
<accession>A0A1I8FK78</accession>
<keyword evidence="2" id="KW-1185">Reference proteome</keyword>
<protein>
    <submittedName>
        <fullName evidence="3">Os01g0778700 protein</fullName>
    </submittedName>
</protein>
<reference evidence="3" key="1">
    <citation type="submission" date="2016-11" db="UniProtKB">
        <authorList>
            <consortium name="WormBaseParasite"/>
        </authorList>
    </citation>
    <scope>IDENTIFICATION</scope>
</reference>
<feature type="compositionally biased region" description="Basic residues" evidence="1">
    <location>
        <begin position="243"/>
        <end position="255"/>
    </location>
</feature>
<organism evidence="2 3">
    <name type="scientific">Macrostomum lignano</name>
    <dbReference type="NCBI Taxonomy" id="282301"/>
    <lineage>
        <taxon>Eukaryota</taxon>
        <taxon>Metazoa</taxon>
        <taxon>Spiralia</taxon>
        <taxon>Lophotrochozoa</taxon>
        <taxon>Platyhelminthes</taxon>
        <taxon>Rhabditophora</taxon>
        <taxon>Macrostomorpha</taxon>
        <taxon>Macrostomida</taxon>
        <taxon>Macrostomidae</taxon>
        <taxon>Macrostomum</taxon>
    </lineage>
</organism>
<evidence type="ECO:0000313" key="2">
    <source>
        <dbReference type="Proteomes" id="UP000095280"/>
    </source>
</evidence>
<proteinExistence type="predicted"/>
<feature type="region of interest" description="Disordered" evidence="1">
    <location>
        <begin position="213"/>
        <end position="289"/>
    </location>
</feature>
<dbReference type="WBParaSite" id="maker-unitig_37956-snap-gene-0.2-mRNA-1">
    <property type="protein sequence ID" value="maker-unitig_37956-snap-gene-0.2-mRNA-1"/>
    <property type="gene ID" value="maker-unitig_37956-snap-gene-0.2"/>
</dbReference>
<name>A0A1I8FK78_9PLAT</name>
<dbReference type="Proteomes" id="UP000095280">
    <property type="component" value="Unplaced"/>
</dbReference>
<feature type="compositionally biased region" description="Basic residues" evidence="1">
    <location>
        <begin position="279"/>
        <end position="289"/>
    </location>
</feature>
<evidence type="ECO:0000313" key="3">
    <source>
        <dbReference type="WBParaSite" id="maker-unitig_37956-snap-gene-0.2-mRNA-1"/>
    </source>
</evidence>
<dbReference type="AlphaFoldDB" id="A0A1I8FK78"/>